<dbReference type="EC" id="3.2.1.26" evidence="2"/>
<comment type="similarity">
    <text evidence="1">Belongs to the glycosyl hydrolase 32 family.</text>
</comment>
<dbReference type="OrthoDB" id="9759709at2"/>
<dbReference type="InterPro" id="IPR032507">
    <property type="entry name" value="BT1760-like_C"/>
</dbReference>
<keyword evidence="8" id="KW-1185">Reference proteome</keyword>
<dbReference type="SMART" id="SM00640">
    <property type="entry name" value="Glyco_32"/>
    <property type="match status" value="1"/>
</dbReference>
<evidence type="ECO:0000256" key="4">
    <source>
        <dbReference type="ARBA" id="ARBA00023295"/>
    </source>
</evidence>
<dbReference type="Proteomes" id="UP000282529">
    <property type="component" value="Unassembled WGS sequence"/>
</dbReference>
<dbReference type="GO" id="GO:0004564">
    <property type="term" value="F:beta-fructofuranosidase activity"/>
    <property type="evidence" value="ECO:0007669"/>
    <property type="project" value="UniProtKB-EC"/>
</dbReference>
<dbReference type="SUPFAM" id="SSF75005">
    <property type="entry name" value="Arabinanase/levansucrase/invertase"/>
    <property type="match status" value="1"/>
</dbReference>
<dbReference type="Pfam" id="PF00251">
    <property type="entry name" value="Glyco_hydro_32N"/>
    <property type="match status" value="1"/>
</dbReference>
<reference evidence="7 8" key="1">
    <citation type="submission" date="2018-11" db="EMBL/GenBank/DDBJ databases">
        <title>Genome sequence of strain 7197.</title>
        <authorList>
            <person name="Gao J."/>
            <person name="Sun J."/>
        </authorList>
    </citation>
    <scope>NUCLEOTIDE SEQUENCE [LARGE SCALE GENOMIC DNA]</scope>
    <source>
        <strain evidence="7 8">7197</strain>
    </source>
</reference>
<accession>A0A3N9P1G0</accession>
<sequence length="494" mass="57511">MHTLPNLFYKPEGAWVGDLIPFYKDGTFRLFYLHDWRENKNIHGEGTSWFELRTSDFVHYEEKGEMLKHGSVSEQDLNCYTGSIIEAEGEFHLFYTGLNPYPDFVEDGEPLQCVMHAVSTDMESWRKIPEDTFYSDGIQYERHDWRDPFVFWNEEAGEYWMLLAARNKEGPSRRRGCIGLCASKDLRKWEIRKPFWDPKMYVTHECPDLFRIGEWWYLVYSTFSDRFVTHYRMSKSLSGPWTAPRNDAFDARAFYAAKTWSDGNKRYAFGWDPSKEKEDDYGDWQWAGNLVVHEVVQEPDGTLTVRIPETVSNHFANKQAAEWSSRIGNWKEAEGRITTAADETFSCISAGSMPETCKISARLSFSEGTRSCGIMLRASEDLDEAYYIRLEPMHNRLVFDMWPRRVKGEAQWHIDGDRPHAVELEVPIELQADRVYDIRIVVENSVCVVYLADRVAMTTRLYNLKTGSWGCFVQEGRAQFEQAALSVPSEQEVK</sequence>
<evidence type="ECO:0000259" key="6">
    <source>
        <dbReference type="Pfam" id="PF16346"/>
    </source>
</evidence>
<dbReference type="CDD" id="cd08995">
    <property type="entry name" value="GH32_EcAec43-like"/>
    <property type="match status" value="1"/>
</dbReference>
<evidence type="ECO:0000313" key="8">
    <source>
        <dbReference type="Proteomes" id="UP000282529"/>
    </source>
</evidence>
<keyword evidence="3" id="KW-0378">Hydrolase</keyword>
<proteinExistence type="inferred from homology"/>
<dbReference type="InterPro" id="IPR051214">
    <property type="entry name" value="GH32_Enzymes"/>
</dbReference>
<evidence type="ECO:0000259" key="5">
    <source>
        <dbReference type="Pfam" id="PF00251"/>
    </source>
</evidence>
<evidence type="ECO:0000256" key="1">
    <source>
        <dbReference type="ARBA" id="ARBA00009902"/>
    </source>
</evidence>
<comment type="caution">
    <text evidence="7">The sequence shown here is derived from an EMBL/GenBank/DDBJ whole genome shotgun (WGS) entry which is preliminary data.</text>
</comment>
<feature type="domain" description="Glycosyl hydrolase family 32 N-terminal" evidence="5">
    <location>
        <begin position="13"/>
        <end position="291"/>
    </location>
</feature>
<dbReference type="Pfam" id="PF16346">
    <property type="entry name" value="GH32_BT1760-like_C"/>
    <property type="match status" value="1"/>
</dbReference>
<evidence type="ECO:0000256" key="2">
    <source>
        <dbReference type="ARBA" id="ARBA00012758"/>
    </source>
</evidence>
<dbReference type="EMBL" id="RQPI01000014">
    <property type="protein sequence ID" value="RQW09327.1"/>
    <property type="molecule type" value="Genomic_DNA"/>
</dbReference>
<evidence type="ECO:0000313" key="7">
    <source>
        <dbReference type="EMBL" id="RQW09327.1"/>
    </source>
</evidence>
<keyword evidence="4" id="KW-0326">Glycosidase</keyword>
<protein>
    <recommendedName>
        <fullName evidence="2">beta-fructofuranosidase</fullName>
        <ecNumber evidence="2">3.2.1.26</ecNumber>
    </recommendedName>
</protein>
<dbReference type="PANTHER" id="PTHR43101:SF1">
    <property type="entry name" value="BETA-FRUCTOSIDASE"/>
    <property type="match status" value="1"/>
</dbReference>
<feature type="domain" description="BT1760-like C-terminal" evidence="6">
    <location>
        <begin position="301"/>
        <end position="475"/>
    </location>
</feature>
<dbReference type="GO" id="GO:0005975">
    <property type="term" value="P:carbohydrate metabolic process"/>
    <property type="evidence" value="ECO:0007669"/>
    <property type="project" value="InterPro"/>
</dbReference>
<dbReference type="Gene3D" id="2.115.10.20">
    <property type="entry name" value="Glycosyl hydrolase domain, family 43"/>
    <property type="match status" value="1"/>
</dbReference>
<evidence type="ECO:0000256" key="3">
    <source>
        <dbReference type="ARBA" id="ARBA00022801"/>
    </source>
</evidence>
<dbReference type="InterPro" id="IPR001362">
    <property type="entry name" value="Glyco_hydro_32"/>
</dbReference>
<dbReference type="AlphaFoldDB" id="A0A3N9P1G0"/>
<dbReference type="InterPro" id="IPR013148">
    <property type="entry name" value="Glyco_hydro_32_N"/>
</dbReference>
<gene>
    <name evidence="7" type="ORF">EH198_19320</name>
</gene>
<organism evidence="7 8">
    <name type="scientific">Paenibacillus rhizophilus</name>
    <dbReference type="NCBI Taxonomy" id="1850366"/>
    <lineage>
        <taxon>Bacteria</taxon>
        <taxon>Bacillati</taxon>
        <taxon>Bacillota</taxon>
        <taxon>Bacilli</taxon>
        <taxon>Bacillales</taxon>
        <taxon>Paenibacillaceae</taxon>
        <taxon>Paenibacillus</taxon>
    </lineage>
</organism>
<name>A0A3N9P1G0_9BACL</name>
<dbReference type="InterPro" id="IPR023296">
    <property type="entry name" value="Glyco_hydro_beta-prop_sf"/>
</dbReference>
<dbReference type="Gene3D" id="2.60.120.560">
    <property type="entry name" value="Exo-inulinase, domain 1"/>
    <property type="match status" value="1"/>
</dbReference>
<dbReference type="PANTHER" id="PTHR43101">
    <property type="entry name" value="BETA-FRUCTOSIDASE"/>
    <property type="match status" value="1"/>
</dbReference>